<gene>
    <name evidence="2" type="ordered locus">BURPS1710b_3602</name>
</gene>
<dbReference type="HOGENOM" id="CLU_363189_0_0_4"/>
<feature type="compositionally biased region" description="Basic and acidic residues" evidence="1">
    <location>
        <begin position="553"/>
        <end position="562"/>
    </location>
</feature>
<feature type="compositionally biased region" description="Low complexity" evidence="1">
    <location>
        <begin position="760"/>
        <end position="769"/>
    </location>
</feature>
<feature type="region of interest" description="Disordered" evidence="1">
    <location>
        <begin position="386"/>
        <end position="769"/>
    </location>
</feature>
<dbReference type="EMBL" id="CP000124">
    <property type="protein sequence ID" value="ABA47905.1"/>
    <property type="molecule type" value="Genomic_DNA"/>
</dbReference>
<feature type="compositionally biased region" description="Basic residues" evidence="1">
    <location>
        <begin position="151"/>
        <end position="170"/>
    </location>
</feature>
<feature type="compositionally biased region" description="Basic residues" evidence="1">
    <location>
        <begin position="113"/>
        <end position="122"/>
    </location>
</feature>
<feature type="compositionally biased region" description="Basic and acidic residues" evidence="1">
    <location>
        <begin position="411"/>
        <end position="420"/>
    </location>
</feature>
<feature type="compositionally biased region" description="Basic and acidic residues" evidence="1">
    <location>
        <begin position="479"/>
        <end position="502"/>
    </location>
</feature>
<feature type="compositionally biased region" description="Basic and acidic residues" evidence="1">
    <location>
        <begin position="53"/>
        <end position="69"/>
    </location>
</feature>
<evidence type="ECO:0000256" key="1">
    <source>
        <dbReference type="SAM" id="MobiDB-lite"/>
    </source>
</evidence>
<feature type="region of interest" description="Disordered" evidence="1">
    <location>
        <begin position="1"/>
        <end position="28"/>
    </location>
</feature>
<reference evidence="2 3" key="1">
    <citation type="submission" date="2005-09" db="EMBL/GenBank/DDBJ databases">
        <authorList>
            <person name="Woods D.E."/>
            <person name="Nierman W.C."/>
        </authorList>
    </citation>
    <scope>NUCLEOTIDE SEQUENCE [LARGE SCALE GENOMIC DNA]</scope>
    <source>
        <strain evidence="2 3">1710b</strain>
    </source>
</reference>
<evidence type="ECO:0000313" key="2">
    <source>
        <dbReference type="EMBL" id="ABA47905.1"/>
    </source>
</evidence>
<dbReference type="Proteomes" id="UP000002700">
    <property type="component" value="Chromosome I"/>
</dbReference>
<proteinExistence type="predicted"/>
<feature type="compositionally biased region" description="Basic and acidic residues" evidence="1">
    <location>
        <begin position="679"/>
        <end position="701"/>
    </location>
</feature>
<feature type="compositionally biased region" description="Basic residues" evidence="1">
    <location>
        <begin position="452"/>
        <end position="463"/>
    </location>
</feature>
<feature type="compositionally biased region" description="Basic residues" evidence="1">
    <location>
        <begin position="178"/>
        <end position="192"/>
    </location>
</feature>
<organism evidence="2 3">
    <name type="scientific">Burkholderia pseudomallei (strain 1710b)</name>
    <dbReference type="NCBI Taxonomy" id="320372"/>
    <lineage>
        <taxon>Bacteria</taxon>
        <taxon>Pseudomonadati</taxon>
        <taxon>Pseudomonadota</taxon>
        <taxon>Betaproteobacteria</taxon>
        <taxon>Burkholderiales</taxon>
        <taxon>Burkholderiaceae</taxon>
        <taxon>Burkholderia</taxon>
        <taxon>pseudomallei group</taxon>
    </lineage>
</organism>
<feature type="compositionally biased region" description="Basic and acidic residues" evidence="1">
    <location>
        <begin position="596"/>
        <end position="620"/>
    </location>
</feature>
<dbReference type="EnsemblBacteria" id="ABA47905">
    <property type="protein sequence ID" value="ABA47905"/>
    <property type="gene ID" value="BURPS1710b_3602"/>
</dbReference>
<accession>Q3JN86</accession>
<evidence type="ECO:0000313" key="3">
    <source>
        <dbReference type="Proteomes" id="UP000002700"/>
    </source>
</evidence>
<feature type="compositionally biased region" description="Basic and acidic residues" evidence="1">
    <location>
        <begin position="90"/>
        <end position="105"/>
    </location>
</feature>
<dbReference type="AlphaFoldDB" id="Q3JN86"/>
<feature type="compositionally biased region" description="Basic and acidic residues" evidence="1">
    <location>
        <begin position="264"/>
        <end position="277"/>
    </location>
</feature>
<feature type="region of interest" description="Disordered" evidence="1">
    <location>
        <begin position="53"/>
        <end position="355"/>
    </location>
</feature>
<dbReference type="KEGG" id="bpm:BURPS1710b_3602"/>
<name>Q3JN86_BURP1</name>
<sequence>MRDQRSRRARRRDPLDVRLPPDSRRRARAARVRAAAIRGGAPRVSRRVRARFDGARRNADPRPDEERGTHRVRGGFARHLPEPAVPAHVRGREGSARHDRDRRAVGVDGGRGRAPRAAHLRAGRAAARAVHRRGRDDRALRDPLRRAGPARARRREPHRRARREARRALRRPRDAARRSARAHARVRHHRVVHGIDAADHRSRRRRARGEGAPPPADLHGRPRGAARHRARSRQAEGRVPLYRRRSRRDRARRQCVAAGGRRAGRGDHRDARAEFHAVARRTQHRARDPSHAYAGGRVAPRGSRARAQDARARRRSGRRARCAVASAHQQADSRPDERAQPRERRRSRFADRPDARLLPARAPLVGHVGPLAAPAGPPLLPLFESFPGSIAPHHEDEHAKQARPAHNPAGRTERPVEPRERHRGPRPVSQADARARGDRPRRRALRAVAPGARRRTRRAGTARRRLDARFRRGRAARRARPDGPPRGRAADDAAAEGPERRAQHLRRNPRGHGRRRIGAVRGRPAADVPALRGAAALAGRDDVGEPVGSRRLQGSDRADRGLRRVLAPEVRIGRPPRAARARDRDAGPHPYVRVHGRGDARGRRDRRSRDQSGRFADRHVPRVGRGRPAHQQDRFGGARHAHPDGNRRRVPGRPLAAQEQGSRAEGARRADQGQAVSRAAREGGSHAQEPDRLGRPLRADPHVQLPAGPDDRSPDQPDAVQARTDHGRRSRRADRRARERAPGRAARLARRRRMTPPAPRTLTRVRATR</sequence>
<feature type="compositionally biased region" description="Basic residues" evidence="1">
    <location>
        <begin position="312"/>
        <end position="321"/>
    </location>
</feature>
<protein>
    <submittedName>
        <fullName evidence="2">Uncharacterized protein</fullName>
    </submittedName>
</protein>
<feature type="compositionally biased region" description="Low complexity" evidence="1">
    <location>
        <begin position="525"/>
        <end position="538"/>
    </location>
</feature>
<feature type="compositionally biased region" description="Basic residues" evidence="1">
    <location>
        <begin position="241"/>
        <end position="253"/>
    </location>
</feature>
<feature type="compositionally biased region" description="Basic and acidic residues" evidence="1">
    <location>
        <begin position="134"/>
        <end position="145"/>
    </location>
</feature>
<feature type="compositionally biased region" description="Basic residues" evidence="1">
    <location>
        <begin position="503"/>
        <end position="518"/>
    </location>
</feature>
<feature type="compositionally biased region" description="Basic residues" evidence="1">
    <location>
        <begin position="726"/>
        <end position="735"/>
    </location>
</feature>
<feature type="compositionally biased region" description="Basic and acidic residues" evidence="1">
    <location>
        <begin position="331"/>
        <end position="355"/>
    </location>
</feature>
<feature type="compositionally biased region" description="Basic and acidic residues" evidence="1">
    <location>
        <begin position="1"/>
        <end position="24"/>
    </location>
</feature>
<feature type="compositionally biased region" description="Basic residues" evidence="1">
    <location>
        <begin position="221"/>
        <end position="232"/>
    </location>
</feature>